<evidence type="ECO:0000256" key="4">
    <source>
        <dbReference type="ARBA" id="ARBA00023136"/>
    </source>
</evidence>
<reference evidence="7" key="1">
    <citation type="journal article" date="2023" name="Mol. Biol. Evol.">
        <title>Third-Generation Sequencing Reveals the Adaptive Role of the Epigenome in Three Deep-Sea Polychaetes.</title>
        <authorList>
            <person name="Perez M."/>
            <person name="Aroh O."/>
            <person name="Sun Y."/>
            <person name="Lan Y."/>
            <person name="Juniper S.K."/>
            <person name="Young C.R."/>
            <person name="Angers B."/>
            <person name="Qian P.Y."/>
        </authorList>
    </citation>
    <scope>NUCLEOTIDE SEQUENCE</scope>
    <source>
        <strain evidence="7">R07B-5</strain>
    </source>
</reference>
<evidence type="ECO:0000313" key="8">
    <source>
        <dbReference type="Proteomes" id="UP001209878"/>
    </source>
</evidence>
<accession>A0AAD9P2N6</accession>
<dbReference type="InterPro" id="IPR051694">
    <property type="entry name" value="Immunoregulatory_rcpt-like"/>
</dbReference>
<evidence type="ECO:0000256" key="1">
    <source>
        <dbReference type="ARBA" id="ARBA00004167"/>
    </source>
</evidence>
<organism evidence="7 8">
    <name type="scientific">Ridgeia piscesae</name>
    <name type="common">Tubeworm</name>
    <dbReference type="NCBI Taxonomy" id="27915"/>
    <lineage>
        <taxon>Eukaryota</taxon>
        <taxon>Metazoa</taxon>
        <taxon>Spiralia</taxon>
        <taxon>Lophotrochozoa</taxon>
        <taxon>Annelida</taxon>
        <taxon>Polychaeta</taxon>
        <taxon>Sedentaria</taxon>
        <taxon>Canalipalpata</taxon>
        <taxon>Sabellida</taxon>
        <taxon>Siboglinidae</taxon>
        <taxon>Ridgeia</taxon>
    </lineage>
</organism>
<feature type="region of interest" description="Disordered" evidence="5">
    <location>
        <begin position="255"/>
        <end position="284"/>
    </location>
</feature>
<feature type="region of interest" description="Disordered" evidence="5">
    <location>
        <begin position="156"/>
        <end position="188"/>
    </location>
</feature>
<proteinExistence type="predicted"/>
<sequence>MQYARLGRSAQQCRNNRTCCPLTNICENFADSNLNGQQWESCNGKQQCEITVLRNNCSKSSESYDTDYELVTYHCYNKSKAVTTSHTATATVAMTTDTASSNVPPSRNNSTGTANSQTNVGLIAGLATAVCVILIVIAAVLVVFIYRRRQSRPATLLTQDTQHTPPGISFAHSNQSEPDTSPYDTIPEDIVTHPPGDTHVYYNSRQTVAPPDAEHVYYNYQSGVRETKKIPENNLQTLLDVPQEFCSKLNTHSQAGNDSNHYDHLQPAGGSGEVGVSGGVGEGETNVENQDLEYVDIDHSVTLNQSSGLSPRSAGVTYSEVQHKRDSDTDQQVDGGDTW</sequence>
<protein>
    <submittedName>
        <fullName evidence="7">Uncharacterized protein</fullName>
    </submittedName>
</protein>
<dbReference type="EMBL" id="JAODUO010000180">
    <property type="protein sequence ID" value="KAK2187017.1"/>
    <property type="molecule type" value="Genomic_DNA"/>
</dbReference>
<evidence type="ECO:0000256" key="6">
    <source>
        <dbReference type="SAM" id="Phobius"/>
    </source>
</evidence>
<keyword evidence="2 6" id="KW-0812">Transmembrane</keyword>
<name>A0AAD9P2N6_RIDPI</name>
<evidence type="ECO:0000256" key="5">
    <source>
        <dbReference type="SAM" id="MobiDB-lite"/>
    </source>
</evidence>
<evidence type="ECO:0000256" key="3">
    <source>
        <dbReference type="ARBA" id="ARBA00022989"/>
    </source>
</evidence>
<dbReference type="GO" id="GO:0071944">
    <property type="term" value="C:cell periphery"/>
    <property type="evidence" value="ECO:0007669"/>
    <property type="project" value="UniProtKB-ARBA"/>
</dbReference>
<dbReference type="AlphaFoldDB" id="A0AAD9P2N6"/>
<comment type="subcellular location">
    <subcellularLocation>
        <location evidence="1">Membrane</location>
        <topology evidence="1">Single-pass membrane protein</topology>
    </subcellularLocation>
</comment>
<dbReference type="PANTHER" id="PTHR15549:SF26">
    <property type="entry name" value="AXIAL BUDDING PATTERN PROTEIN 2-RELATED"/>
    <property type="match status" value="1"/>
</dbReference>
<feature type="compositionally biased region" description="Polar residues" evidence="5">
    <location>
        <begin position="171"/>
        <end position="183"/>
    </location>
</feature>
<evidence type="ECO:0000256" key="2">
    <source>
        <dbReference type="ARBA" id="ARBA00022692"/>
    </source>
</evidence>
<gene>
    <name evidence="7" type="ORF">NP493_180g02003</name>
</gene>
<dbReference type="GO" id="GO:0016020">
    <property type="term" value="C:membrane"/>
    <property type="evidence" value="ECO:0007669"/>
    <property type="project" value="UniProtKB-SubCell"/>
</dbReference>
<keyword evidence="8" id="KW-1185">Reference proteome</keyword>
<evidence type="ECO:0000313" key="7">
    <source>
        <dbReference type="EMBL" id="KAK2187017.1"/>
    </source>
</evidence>
<comment type="caution">
    <text evidence="7">The sequence shown here is derived from an EMBL/GenBank/DDBJ whole genome shotgun (WGS) entry which is preliminary data.</text>
</comment>
<feature type="region of interest" description="Disordered" evidence="5">
    <location>
        <begin position="303"/>
        <end position="339"/>
    </location>
</feature>
<feature type="transmembrane region" description="Helical" evidence="6">
    <location>
        <begin position="120"/>
        <end position="146"/>
    </location>
</feature>
<keyword evidence="4 6" id="KW-0472">Membrane</keyword>
<dbReference type="PANTHER" id="PTHR15549">
    <property type="entry name" value="PAIRED IMMUNOGLOBULIN-LIKE TYPE 2 RECEPTOR"/>
    <property type="match status" value="1"/>
</dbReference>
<keyword evidence="3 6" id="KW-1133">Transmembrane helix</keyword>
<dbReference type="Proteomes" id="UP001209878">
    <property type="component" value="Unassembled WGS sequence"/>
</dbReference>
<feature type="compositionally biased region" description="Gly residues" evidence="5">
    <location>
        <begin position="269"/>
        <end position="282"/>
    </location>
</feature>